<sequence length="110" mass="12106">MVYHAPLISDLLEDLDRILWYCSLDNASGGPEDPGNHYVATDSRSRLQYARGTPDPGVDKKLNITMAAQINRTKATCQWASLLSPWTLEIVKCVNGEDGILETIVASMTP</sequence>
<evidence type="ECO:0008006" key="3">
    <source>
        <dbReference type="Google" id="ProtNLM"/>
    </source>
</evidence>
<dbReference type="AlphaFoldDB" id="A0A2P4XFU9"/>
<organism evidence="1 2">
    <name type="scientific">Phytophthora palmivora</name>
    <dbReference type="NCBI Taxonomy" id="4796"/>
    <lineage>
        <taxon>Eukaryota</taxon>
        <taxon>Sar</taxon>
        <taxon>Stramenopiles</taxon>
        <taxon>Oomycota</taxon>
        <taxon>Peronosporomycetes</taxon>
        <taxon>Peronosporales</taxon>
        <taxon>Peronosporaceae</taxon>
        <taxon>Phytophthora</taxon>
    </lineage>
</organism>
<gene>
    <name evidence="1" type="ORF">PHPALM_20041</name>
</gene>
<reference evidence="1 2" key="1">
    <citation type="journal article" date="2017" name="Genome Biol. Evol.">
        <title>Phytophthora megakarya and P. palmivora, closely related causal agents of cacao black pod rot, underwent increases in genome sizes and gene numbers by different mechanisms.</title>
        <authorList>
            <person name="Ali S.S."/>
            <person name="Shao J."/>
            <person name="Lary D.J."/>
            <person name="Kronmiller B."/>
            <person name="Shen D."/>
            <person name="Strem M.D."/>
            <person name="Amoako-Attah I."/>
            <person name="Akrofi A.Y."/>
            <person name="Begoude B.A."/>
            <person name="Ten Hoopen G.M."/>
            <person name="Coulibaly K."/>
            <person name="Kebe B.I."/>
            <person name="Melnick R.L."/>
            <person name="Guiltinan M.J."/>
            <person name="Tyler B.M."/>
            <person name="Meinhardt L.W."/>
            <person name="Bailey B.A."/>
        </authorList>
    </citation>
    <scope>NUCLEOTIDE SEQUENCE [LARGE SCALE GENOMIC DNA]</scope>
    <source>
        <strain evidence="2">sbr112.9</strain>
    </source>
</reference>
<protein>
    <recommendedName>
        <fullName evidence="3">Reverse transcriptase</fullName>
    </recommendedName>
</protein>
<proteinExistence type="predicted"/>
<keyword evidence="2" id="KW-1185">Reference proteome</keyword>
<accession>A0A2P4XFU9</accession>
<name>A0A2P4XFU9_9STRA</name>
<evidence type="ECO:0000313" key="1">
    <source>
        <dbReference type="EMBL" id="POM64427.1"/>
    </source>
</evidence>
<comment type="caution">
    <text evidence="1">The sequence shown here is derived from an EMBL/GenBank/DDBJ whole genome shotgun (WGS) entry which is preliminary data.</text>
</comment>
<dbReference type="Proteomes" id="UP000237271">
    <property type="component" value="Unassembled WGS sequence"/>
</dbReference>
<dbReference type="EMBL" id="NCKW01011105">
    <property type="protein sequence ID" value="POM64427.1"/>
    <property type="molecule type" value="Genomic_DNA"/>
</dbReference>
<evidence type="ECO:0000313" key="2">
    <source>
        <dbReference type="Proteomes" id="UP000237271"/>
    </source>
</evidence>